<keyword evidence="16" id="KW-1185">Reference proteome</keyword>
<dbReference type="InterPro" id="IPR005628">
    <property type="entry name" value="GspK"/>
</dbReference>
<accession>A0A157SNC8</accession>
<dbReference type="PIRSF" id="PIRSF002786">
    <property type="entry name" value="XcpX"/>
    <property type="match status" value="1"/>
</dbReference>
<dbReference type="InterPro" id="IPR049031">
    <property type="entry name" value="T2SSK_SAM-like_1st"/>
</dbReference>
<organism evidence="15 16">
    <name type="scientific">Bordetella ansorpii</name>
    <dbReference type="NCBI Taxonomy" id="288768"/>
    <lineage>
        <taxon>Bacteria</taxon>
        <taxon>Pseudomonadati</taxon>
        <taxon>Pseudomonadota</taxon>
        <taxon>Betaproteobacteria</taxon>
        <taxon>Burkholderiales</taxon>
        <taxon>Alcaligenaceae</taxon>
        <taxon>Bordetella</taxon>
    </lineage>
</organism>
<dbReference type="EMBL" id="FKIF01000007">
    <property type="protein sequence ID" value="SAI71396.1"/>
    <property type="molecule type" value="Genomic_DNA"/>
</dbReference>
<feature type="domain" description="T2SS protein K second SAM-like" evidence="13">
    <location>
        <begin position="231"/>
        <end position="281"/>
    </location>
</feature>
<dbReference type="InterPro" id="IPR049179">
    <property type="entry name" value="T2SSK_SAM-like_2nd"/>
</dbReference>
<dbReference type="Proteomes" id="UP000076848">
    <property type="component" value="Unassembled WGS sequence"/>
</dbReference>
<evidence type="ECO:0000256" key="4">
    <source>
        <dbReference type="ARBA" id="ARBA00022475"/>
    </source>
</evidence>
<dbReference type="Gene3D" id="1.10.40.60">
    <property type="entry name" value="EpsJ-like"/>
    <property type="match status" value="2"/>
</dbReference>
<dbReference type="AlphaFoldDB" id="A0A157SNC8"/>
<dbReference type="STRING" id="288768.SAMEA3906486_03510"/>
<evidence type="ECO:0000256" key="3">
    <source>
        <dbReference type="ARBA" id="ARBA00022448"/>
    </source>
</evidence>
<keyword evidence="3 10" id="KW-0813">Transport</keyword>
<dbReference type="PANTHER" id="PTHR38831:SF1">
    <property type="entry name" value="TYPE II SECRETION SYSTEM PROTEIN K-RELATED"/>
    <property type="match status" value="1"/>
</dbReference>
<feature type="region of interest" description="Disordered" evidence="11">
    <location>
        <begin position="156"/>
        <end position="194"/>
    </location>
</feature>
<gene>
    <name evidence="15" type="primary">gspK_2</name>
    <name evidence="15" type="ORF">SAMEA3906486_03510</name>
</gene>
<evidence type="ECO:0000256" key="6">
    <source>
        <dbReference type="ARBA" id="ARBA00022692"/>
    </source>
</evidence>
<dbReference type="Gene3D" id="3.30.1300.30">
    <property type="entry name" value="GSPII I/J protein-like"/>
    <property type="match status" value="1"/>
</dbReference>
<comment type="similarity">
    <text evidence="2 10">Belongs to the GSP K family.</text>
</comment>
<evidence type="ECO:0000256" key="7">
    <source>
        <dbReference type="ARBA" id="ARBA00022927"/>
    </source>
</evidence>
<evidence type="ECO:0000256" key="11">
    <source>
        <dbReference type="SAM" id="MobiDB-lite"/>
    </source>
</evidence>
<evidence type="ECO:0000256" key="12">
    <source>
        <dbReference type="SAM" id="Phobius"/>
    </source>
</evidence>
<sequence>MTSRRPSRQRGAAVIGALIIVAIVAALSTSLFLRQTATLRQVENEEARVQARWLLMGGIDWARLMLRDHARREATTQGDQIWATPVQDTRIEQPGDDRVAIFSGFLEDEQGKYNLYNVAIGGKVSEAQLEMLTRLLSNLNLPASLAPQMANLIAQAQPPAPVSSSDGQTSSPGTTTSSASEAAEEALQAKARTDAPLPRGIDDIANLLGVDQVSRQALRRTMTVLPARTTVNVNTAPPEVIAALVPGLSLGQARSLAGDRDRGRWFLNSGDFGNRVTGTGSEVQVPTVATTSTWFMATGTVVYERARVTMRALMQSSTGGAPRTLWTQEVM</sequence>
<evidence type="ECO:0000256" key="9">
    <source>
        <dbReference type="ARBA" id="ARBA00023136"/>
    </source>
</evidence>
<evidence type="ECO:0000256" key="1">
    <source>
        <dbReference type="ARBA" id="ARBA00004533"/>
    </source>
</evidence>
<evidence type="ECO:0000259" key="14">
    <source>
        <dbReference type="Pfam" id="PF21687"/>
    </source>
</evidence>
<feature type="compositionally biased region" description="Low complexity" evidence="11">
    <location>
        <begin position="163"/>
        <end position="181"/>
    </location>
</feature>
<reference evidence="15 16" key="1">
    <citation type="submission" date="2016-04" db="EMBL/GenBank/DDBJ databases">
        <authorList>
            <consortium name="Pathogen Informatics"/>
        </authorList>
    </citation>
    <scope>NUCLEOTIDE SEQUENCE [LARGE SCALE GENOMIC DNA]</scope>
    <source>
        <strain evidence="15 16">H050680373</strain>
    </source>
</reference>
<keyword evidence="8 12" id="KW-1133">Transmembrane helix</keyword>
<dbReference type="InterPro" id="IPR045584">
    <property type="entry name" value="Pilin-like"/>
</dbReference>
<dbReference type="GO" id="GO:0009306">
    <property type="term" value="P:protein secretion"/>
    <property type="evidence" value="ECO:0007669"/>
    <property type="project" value="InterPro"/>
</dbReference>
<feature type="domain" description="T2SS protein K first SAM-like" evidence="14">
    <location>
        <begin position="111"/>
        <end position="227"/>
    </location>
</feature>
<dbReference type="NCBIfam" id="NF037980">
    <property type="entry name" value="T2SS_GspK"/>
    <property type="match status" value="1"/>
</dbReference>
<dbReference type="OrthoDB" id="5293133at2"/>
<dbReference type="Pfam" id="PF21687">
    <property type="entry name" value="T2SSK_1st"/>
    <property type="match status" value="1"/>
</dbReference>
<dbReference type="RefSeq" id="WP_066129819.1">
    <property type="nucleotide sequence ID" value="NZ_FKIF01000007.1"/>
</dbReference>
<dbReference type="PANTHER" id="PTHR38831">
    <property type="entry name" value="TYPE II SECRETION SYSTEM PROTEIN K"/>
    <property type="match status" value="1"/>
</dbReference>
<protein>
    <recommendedName>
        <fullName evidence="10">Type II secretion system protein K</fullName>
    </recommendedName>
</protein>
<comment type="subcellular location">
    <subcellularLocation>
        <location evidence="1 10">Cell inner membrane</location>
    </subcellularLocation>
</comment>
<evidence type="ECO:0000313" key="15">
    <source>
        <dbReference type="EMBL" id="SAI71396.1"/>
    </source>
</evidence>
<name>A0A157SNC8_9BORD</name>
<dbReference type="InterPro" id="IPR038072">
    <property type="entry name" value="GspK_central_sf"/>
</dbReference>
<keyword evidence="7" id="KW-0653">Protein transport</keyword>
<evidence type="ECO:0000259" key="13">
    <source>
        <dbReference type="Pfam" id="PF03934"/>
    </source>
</evidence>
<dbReference type="GO" id="GO:0005886">
    <property type="term" value="C:plasma membrane"/>
    <property type="evidence" value="ECO:0007669"/>
    <property type="project" value="UniProtKB-SubCell"/>
</dbReference>
<evidence type="ECO:0000256" key="10">
    <source>
        <dbReference type="PIRNR" id="PIRNR002786"/>
    </source>
</evidence>
<keyword evidence="4 10" id="KW-1003">Cell membrane</keyword>
<evidence type="ECO:0000256" key="8">
    <source>
        <dbReference type="ARBA" id="ARBA00022989"/>
    </source>
</evidence>
<keyword evidence="6 12" id="KW-0812">Transmembrane</keyword>
<dbReference type="Pfam" id="PF03934">
    <property type="entry name" value="T2SSK"/>
    <property type="match status" value="1"/>
</dbReference>
<evidence type="ECO:0000256" key="2">
    <source>
        <dbReference type="ARBA" id="ARBA00007246"/>
    </source>
</evidence>
<evidence type="ECO:0000313" key="16">
    <source>
        <dbReference type="Proteomes" id="UP000076848"/>
    </source>
</evidence>
<dbReference type="SUPFAM" id="SSF54523">
    <property type="entry name" value="Pili subunits"/>
    <property type="match status" value="1"/>
</dbReference>
<proteinExistence type="inferred from homology"/>
<keyword evidence="5 10" id="KW-0997">Cell inner membrane</keyword>
<evidence type="ECO:0000256" key="5">
    <source>
        <dbReference type="ARBA" id="ARBA00022519"/>
    </source>
</evidence>
<feature type="transmembrane region" description="Helical" evidence="12">
    <location>
        <begin position="12"/>
        <end position="33"/>
    </location>
</feature>
<dbReference type="SUPFAM" id="SSF158544">
    <property type="entry name" value="GspK insert domain-like"/>
    <property type="match status" value="1"/>
</dbReference>
<keyword evidence="9 10" id="KW-0472">Membrane</keyword>